<evidence type="ECO:0000313" key="1">
    <source>
        <dbReference type="EMBL" id="ERH20878.1"/>
    </source>
</evidence>
<comment type="caution">
    <text evidence="1">The sequence shown here is derived from an EMBL/GenBank/DDBJ whole genome shotgun (WGS) entry which is preliminary data.</text>
</comment>
<reference evidence="1 2" key="1">
    <citation type="submission" date="2013-06" db="EMBL/GenBank/DDBJ databases">
        <authorList>
            <person name="Weinstock G."/>
            <person name="Sodergren E."/>
            <person name="Lobos E.A."/>
            <person name="Fulton L."/>
            <person name="Fulton R."/>
            <person name="Courtney L."/>
            <person name="Fronick C."/>
            <person name="O'Laughlin M."/>
            <person name="Godfrey J."/>
            <person name="Wilson R.M."/>
            <person name="Miner T."/>
            <person name="Farmer C."/>
            <person name="Delehaunty K."/>
            <person name="Cordes M."/>
            <person name="Minx P."/>
            <person name="Tomlinson C."/>
            <person name="Chen J."/>
            <person name="Wollam A."/>
            <person name="Pepin K.H."/>
            <person name="Bhonagiri V."/>
            <person name="Zhang X."/>
            <person name="Warren W."/>
            <person name="Mitreva M."/>
            <person name="Mardis E.R."/>
            <person name="Wilson R.K."/>
        </authorList>
    </citation>
    <scope>NUCLEOTIDE SEQUENCE [LARGE SCALE GENOMIC DNA]</scope>
    <source>
        <strain evidence="1 2">F0510</strain>
    </source>
</reference>
<proteinExistence type="predicted"/>
<evidence type="ECO:0000313" key="2">
    <source>
        <dbReference type="Proteomes" id="UP000016498"/>
    </source>
</evidence>
<organism evidence="1 2">
    <name type="scientific">Actinomyces johnsonii F0510</name>
    <dbReference type="NCBI Taxonomy" id="1227262"/>
    <lineage>
        <taxon>Bacteria</taxon>
        <taxon>Bacillati</taxon>
        <taxon>Actinomycetota</taxon>
        <taxon>Actinomycetes</taxon>
        <taxon>Actinomycetales</taxon>
        <taxon>Actinomycetaceae</taxon>
        <taxon>Actinomyces</taxon>
    </lineage>
</organism>
<gene>
    <name evidence="1" type="ORF">HMPREF1549_00971</name>
</gene>
<accession>U1RMN7</accession>
<dbReference type="EMBL" id="AWSD01000095">
    <property type="protein sequence ID" value="ERH20878.1"/>
    <property type="molecule type" value="Genomic_DNA"/>
</dbReference>
<dbReference type="Proteomes" id="UP000016498">
    <property type="component" value="Unassembled WGS sequence"/>
</dbReference>
<dbReference type="HOGENOM" id="CLU_3264400_0_0_11"/>
<protein>
    <submittedName>
        <fullName evidence="1">Uncharacterized protein</fullName>
    </submittedName>
</protein>
<dbReference type="AlphaFoldDB" id="U1RMN7"/>
<dbReference type="RefSeq" id="WP_009232588.1">
    <property type="nucleotide sequence ID" value="NZ_KE951604.1"/>
</dbReference>
<sequence length="41" mass="4417">MPTPPFTVERPGMAGLLPRRSRGAWTILRASSQDMVGAFAS</sequence>
<name>U1RMN7_9ACTO</name>